<evidence type="ECO:0000313" key="2">
    <source>
        <dbReference type="EMBL" id="QAU49069.1"/>
    </source>
</evidence>
<feature type="signal peptide" evidence="1">
    <location>
        <begin position="1"/>
        <end position="39"/>
    </location>
</feature>
<name>A0AAE5X5F5_9BRAD</name>
<reference evidence="2 4" key="1">
    <citation type="submission" date="2018-06" db="EMBL/GenBank/DDBJ databases">
        <title>Comparative genomics of rhizobia nodulating Arachis hypogaea in China.</title>
        <authorList>
            <person name="Li Y."/>
        </authorList>
    </citation>
    <scope>NUCLEOTIDE SEQUENCE [LARGE SCALE GENOMIC DNA]</scope>
    <source>
        <strain evidence="2 4">CCBAU 51670</strain>
    </source>
</reference>
<gene>
    <name evidence="3" type="ORF">EAS56_23615</name>
    <name evidence="2" type="ORF">XH91_29390</name>
</gene>
<organism evidence="2 4">
    <name type="scientific">Bradyrhizobium guangzhouense</name>
    <dbReference type="NCBI Taxonomy" id="1325095"/>
    <lineage>
        <taxon>Bacteria</taxon>
        <taxon>Pseudomonadati</taxon>
        <taxon>Pseudomonadota</taxon>
        <taxon>Alphaproteobacteria</taxon>
        <taxon>Hyphomicrobiales</taxon>
        <taxon>Nitrobacteraceae</taxon>
        <taxon>Bradyrhizobium</taxon>
    </lineage>
</organism>
<dbReference type="KEGG" id="bgz:XH91_29390"/>
<keyword evidence="1" id="KW-0732">Signal</keyword>
<dbReference type="Proteomes" id="UP000290401">
    <property type="component" value="Unassembled WGS sequence"/>
</dbReference>
<evidence type="ECO:0000313" key="3">
    <source>
        <dbReference type="EMBL" id="RXH10254.1"/>
    </source>
</evidence>
<proteinExistence type="predicted"/>
<dbReference type="Proteomes" id="UP000288972">
    <property type="component" value="Chromosome"/>
</dbReference>
<feature type="chain" id="PRO_5042191471" description="DUF839 domain-containing protein" evidence="1">
    <location>
        <begin position="40"/>
        <end position="498"/>
    </location>
</feature>
<evidence type="ECO:0000313" key="4">
    <source>
        <dbReference type="Proteomes" id="UP000288972"/>
    </source>
</evidence>
<accession>A0AAE5X5F5</accession>
<dbReference type="EMBL" id="CP030053">
    <property type="protein sequence ID" value="QAU49069.1"/>
    <property type="molecule type" value="Genomic_DNA"/>
</dbReference>
<keyword evidence="5" id="KW-1185">Reference proteome</keyword>
<dbReference type="EMBL" id="RDQZ01000021">
    <property type="protein sequence ID" value="RXH10254.1"/>
    <property type="molecule type" value="Genomic_DNA"/>
</dbReference>
<evidence type="ECO:0000256" key="1">
    <source>
        <dbReference type="SAM" id="SignalP"/>
    </source>
</evidence>
<protein>
    <recommendedName>
        <fullName evidence="6">DUF839 domain-containing protein</fullName>
    </recommendedName>
</protein>
<dbReference type="AlphaFoldDB" id="A0AAE5X5F5"/>
<reference evidence="3 5" key="2">
    <citation type="submission" date="2018-10" db="EMBL/GenBank/DDBJ databases">
        <title>Bradyrhizobium sp. nov., effective nodules isolated from peanut in China.</title>
        <authorList>
            <person name="Li Y."/>
        </authorList>
    </citation>
    <scope>NUCLEOTIDE SEQUENCE [LARGE SCALE GENOMIC DNA]</scope>
    <source>
        <strain evidence="3 5">CCBAU 53426</strain>
    </source>
</reference>
<sequence>MLASQLSQRRLVPGRTLMFRCVLTAAALVLFAGSPSAHAQKQTIGAPPEASNMKLVGFNDLQARSAYQPTIHHQGDRWIAYIGHHGGTDDVPDPVNPMTGNAEPNGTSILDVTDPAHPKYLRHLPGQEGKYESGGAQMVRVCDGKSLPKGDPNAVYMLRTFGSQAHEIWNVADPANPVLITRLGGLKDTHKSWWECDTGIAYLVSGAPDWRTRRMTQIYDLSDPAHPQKIRDFGLPGQEPGATGAVPTELHGPISTGPNGNRVYFGYGTNKGGILQIVDREKLLNGPKEPTPDNLRFPEISRLPMSAFNGAHTTFPMLDMPVAEFAEDKDGKTRDIVMIVDEAILNECGEARQMVWFADVTTETRPMMISSYTVPEASGQFCQRGGRFGSHSSNESMAPVYYKKMAFIAFFNAGVRALDIRDPYHPREVGYFIPAITSATDKRCIPVEGGERCKVAIQTNNVETDDRGYIYIVDRANTGLHILELTGAARAVAGLPKN</sequence>
<evidence type="ECO:0008006" key="6">
    <source>
        <dbReference type="Google" id="ProtNLM"/>
    </source>
</evidence>
<evidence type="ECO:0000313" key="5">
    <source>
        <dbReference type="Proteomes" id="UP000290401"/>
    </source>
</evidence>